<evidence type="ECO:0000256" key="8">
    <source>
        <dbReference type="ARBA" id="ARBA00022989"/>
    </source>
</evidence>
<dbReference type="AlphaFoldDB" id="A0A5C8P3U4"/>
<feature type="binding site" description="axial binding residue" evidence="13">
    <location>
        <position position="56"/>
    </location>
    <ligand>
        <name>heme b</name>
        <dbReference type="ChEBI" id="CHEBI:60344"/>
        <label>1</label>
    </ligand>
    <ligandPart>
        <name>Fe</name>
        <dbReference type="ChEBI" id="CHEBI:18248"/>
    </ligandPart>
</feature>
<feature type="transmembrane region" description="Helical" evidence="14">
    <location>
        <begin position="185"/>
        <end position="208"/>
    </location>
</feature>
<evidence type="ECO:0000256" key="3">
    <source>
        <dbReference type="ARBA" id="ARBA00022475"/>
    </source>
</evidence>
<evidence type="ECO:0000313" key="17">
    <source>
        <dbReference type="Proteomes" id="UP000321574"/>
    </source>
</evidence>
<feature type="transmembrane region" description="Helical" evidence="14">
    <location>
        <begin position="123"/>
        <end position="142"/>
    </location>
</feature>
<feature type="transmembrane region" description="Helical" evidence="14">
    <location>
        <begin position="92"/>
        <end position="111"/>
    </location>
</feature>
<evidence type="ECO:0000256" key="9">
    <source>
        <dbReference type="ARBA" id="ARBA00023002"/>
    </source>
</evidence>
<feature type="binding site" description="axial binding residue" evidence="13">
    <location>
        <position position="206"/>
    </location>
    <ligand>
        <name>heme b</name>
        <dbReference type="ChEBI" id="CHEBI:60344"/>
        <label>1</label>
    </ligand>
    <ligandPart>
        <name>Fe</name>
        <dbReference type="ChEBI" id="CHEBI:18248"/>
    </ligandPart>
</feature>
<keyword evidence="4 13" id="KW-0349">Heme</keyword>
<reference evidence="16 17" key="1">
    <citation type="submission" date="2019-06" db="EMBL/GenBank/DDBJ databases">
        <title>Cerasibacillus sp. nov., isolated from maize field.</title>
        <authorList>
            <person name="Lin S.-Y."/>
            <person name="Tsai C.-F."/>
            <person name="Young C.-C."/>
        </authorList>
    </citation>
    <scope>NUCLEOTIDE SEQUENCE [LARGE SCALE GENOMIC DNA]</scope>
    <source>
        <strain evidence="16 17">CC-CFT480</strain>
    </source>
</reference>
<proteinExistence type="predicted"/>
<evidence type="ECO:0000256" key="5">
    <source>
        <dbReference type="ARBA" id="ARBA00022692"/>
    </source>
</evidence>
<dbReference type="RefSeq" id="WP_147665540.1">
    <property type="nucleotide sequence ID" value="NZ_VDUW01000001.1"/>
</dbReference>
<evidence type="ECO:0000256" key="1">
    <source>
        <dbReference type="ARBA" id="ARBA00004651"/>
    </source>
</evidence>
<keyword evidence="6" id="KW-0479">Metal-binding</keyword>
<keyword evidence="12 14" id="KW-0472">Membrane</keyword>
<dbReference type="OrthoDB" id="9788113at2"/>
<protein>
    <submittedName>
        <fullName evidence="16">Respiratory nitrate reductase subunit gamma</fullName>
        <ecNumber evidence="16">1.7.99.4</ecNumber>
    </submittedName>
</protein>
<sequence>MSNLDIFFWLVFPYISLTIFVLGHIYRYNTDQFGWTAKSSQFLEQKRLRIGSTLFHYGIIFVFFGHVAGILVPKALFDFFGITDDMYHFGAIWFGGAAGVAVVVGGFLLFLRRVSIKRIAKNSSVSDYVALVTLGVVVLIGFTNTVGYTATGGEFDYRVVIGPWMRGILTFQPAPELMANAPIGFQLHVFTAFVLFAIWPFTRLVHVFSLPLKYLNRRYVVYRNQHTHDLSKLKKRKEFH</sequence>
<gene>
    <name evidence="16" type="primary">narI</name>
    <name evidence="16" type="ORF">FHP05_01930</name>
</gene>
<dbReference type="SUPFAM" id="SSF103501">
    <property type="entry name" value="Respiratory nitrate reductase 1 gamma chain"/>
    <property type="match status" value="1"/>
</dbReference>
<dbReference type="GO" id="GO:0020037">
    <property type="term" value="F:heme binding"/>
    <property type="evidence" value="ECO:0007669"/>
    <property type="project" value="TreeGrafter"/>
</dbReference>
<keyword evidence="17" id="KW-1185">Reference proteome</keyword>
<keyword evidence="10 13" id="KW-0408">Iron</keyword>
<dbReference type="PANTHER" id="PTHR30598:SF3">
    <property type="entry name" value="RESPIRATORY NITRATE REDUCTASE 1 GAMMA CHAIN"/>
    <property type="match status" value="1"/>
</dbReference>
<evidence type="ECO:0000256" key="14">
    <source>
        <dbReference type="SAM" id="Phobius"/>
    </source>
</evidence>
<comment type="caution">
    <text evidence="16">The sequence shown here is derived from an EMBL/GenBank/DDBJ whole genome shotgun (WGS) entry which is preliminary data.</text>
</comment>
<keyword evidence="9 16" id="KW-0560">Oxidoreductase</keyword>
<dbReference type="InterPro" id="IPR051936">
    <property type="entry name" value="Heme-iron_electron_transfer"/>
</dbReference>
<comment type="subcellular location">
    <subcellularLocation>
        <location evidence="1">Cell membrane</location>
        <topology evidence="1">Multi-pass membrane protein</topology>
    </subcellularLocation>
</comment>
<keyword evidence="5 14" id="KW-0812">Transmembrane</keyword>
<evidence type="ECO:0000256" key="13">
    <source>
        <dbReference type="PIRSR" id="PIRSR603816-1"/>
    </source>
</evidence>
<keyword evidence="11" id="KW-0534">Nitrate assimilation</keyword>
<name>A0A5C8P3U4_9BACI</name>
<dbReference type="NCBIfam" id="TIGR00351">
    <property type="entry name" value="narI"/>
    <property type="match status" value="1"/>
</dbReference>
<feature type="binding site" description="axial binding residue" evidence="13">
    <location>
        <position position="66"/>
    </location>
    <ligand>
        <name>heme b</name>
        <dbReference type="ChEBI" id="CHEBI:60344"/>
        <label>2</label>
    </ligand>
    <ligandPart>
        <name>Fe</name>
        <dbReference type="ChEBI" id="CHEBI:18248"/>
    </ligandPart>
</feature>
<dbReference type="PANTHER" id="PTHR30598">
    <property type="entry name" value="NITRATE REDUCTASE PRIVATE CHAPERONE, REDOX ENZYME MATURATION PROTEIN REMP FAMILY"/>
    <property type="match status" value="1"/>
</dbReference>
<feature type="transmembrane region" description="Helical" evidence="14">
    <location>
        <begin position="6"/>
        <end position="26"/>
    </location>
</feature>
<evidence type="ECO:0000256" key="4">
    <source>
        <dbReference type="ARBA" id="ARBA00022617"/>
    </source>
</evidence>
<evidence type="ECO:0000256" key="10">
    <source>
        <dbReference type="ARBA" id="ARBA00023004"/>
    </source>
</evidence>
<keyword evidence="3" id="KW-1003">Cell membrane</keyword>
<feature type="binding site" description="axial binding residue" evidence="13">
    <location>
        <position position="188"/>
    </location>
    <ligand>
        <name>heme b</name>
        <dbReference type="ChEBI" id="CHEBI:60344"/>
        <label>1</label>
    </ligand>
    <ligandPart>
        <name>Fe</name>
        <dbReference type="ChEBI" id="CHEBI:18248"/>
    </ligandPart>
</feature>
<evidence type="ECO:0000259" key="15">
    <source>
        <dbReference type="Pfam" id="PF02665"/>
    </source>
</evidence>
<organism evidence="16 17">
    <name type="scientific">Cerasibacillus terrae</name>
    <dbReference type="NCBI Taxonomy" id="2498845"/>
    <lineage>
        <taxon>Bacteria</taxon>
        <taxon>Bacillati</taxon>
        <taxon>Bacillota</taxon>
        <taxon>Bacilli</taxon>
        <taxon>Bacillales</taxon>
        <taxon>Bacillaceae</taxon>
        <taxon>Cerasibacillus</taxon>
    </lineage>
</organism>
<dbReference type="EMBL" id="VDUW01000001">
    <property type="protein sequence ID" value="TXL67803.1"/>
    <property type="molecule type" value="Genomic_DNA"/>
</dbReference>
<keyword evidence="8 14" id="KW-1133">Transmembrane helix</keyword>
<keyword evidence="2" id="KW-0813">Transport</keyword>
<evidence type="ECO:0000256" key="2">
    <source>
        <dbReference type="ARBA" id="ARBA00022448"/>
    </source>
</evidence>
<evidence type="ECO:0000256" key="6">
    <source>
        <dbReference type="ARBA" id="ARBA00022723"/>
    </source>
</evidence>
<dbReference type="InterPro" id="IPR036197">
    <property type="entry name" value="NarG-like_sf"/>
</dbReference>
<dbReference type="FunFam" id="1.20.950.20:FF:000001">
    <property type="entry name" value="Respiratory nitrate reductase subunit gamma"/>
    <property type="match status" value="1"/>
</dbReference>
<evidence type="ECO:0000313" key="16">
    <source>
        <dbReference type="EMBL" id="TXL67803.1"/>
    </source>
</evidence>
<dbReference type="Pfam" id="PF02665">
    <property type="entry name" value="Nitrate_red_gam"/>
    <property type="match status" value="1"/>
</dbReference>
<dbReference type="Gene3D" id="1.20.950.20">
    <property type="entry name" value="Transmembrane di-heme cytochromes, Chain C"/>
    <property type="match status" value="1"/>
</dbReference>
<evidence type="ECO:0000256" key="7">
    <source>
        <dbReference type="ARBA" id="ARBA00022982"/>
    </source>
</evidence>
<dbReference type="GO" id="GO:0046872">
    <property type="term" value="F:metal ion binding"/>
    <property type="evidence" value="ECO:0007669"/>
    <property type="project" value="UniProtKB-KW"/>
</dbReference>
<dbReference type="InterPro" id="IPR023234">
    <property type="entry name" value="NarG-like_domain"/>
</dbReference>
<feature type="transmembrane region" description="Helical" evidence="14">
    <location>
        <begin position="54"/>
        <end position="72"/>
    </location>
</feature>
<evidence type="ECO:0000256" key="11">
    <source>
        <dbReference type="ARBA" id="ARBA00023063"/>
    </source>
</evidence>
<dbReference type="GO" id="GO:0008940">
    <property type="term" value="F:nitrate reductase activity"/>
    <property type="evidence" value="ECO:0007669"/>
    <property type="project" value="InterPro"/>
</dbReference>
<evidence type="ECO:0000256" key="12">
    <source>
        <dbReference type="ARBA" id="ARBA00023136"/>
    </source>
</evidence>
<dbReference type="EC" id="1.7.99.4" evidence="16"/>
<dbReference type="GO" id="GO:0009325">
    <property type="term" value="C:nitrate reductase complex"/>
    <property type="evidence" value="ECO:0007669"/>
    <property type="project" value="InterPro"/>
</dbReference>
<dbReference type="GO" id="GO:0042128">
    <property type="term" value="P:nitrate assimilation"/>
    <property type="evidence" value="ECO:0007669"/>
    <property type="project" value="UniProtKB-KW"/>
</dbReference>
<dbReference type="GO" id="GO:0009055">
    <property type="term" value="F:electron transfer activity"/>
    <property type="evidence" value="ECO:0007669"/>
    <property type="project" value="TreeGrafter"/>
</dbReference>
<accession>A0A5C8P3U4</accession>
<dbReference type="InterPro" id="IPR003816">
    <property type="entry name" value="Nitrate_red_gam"/>
</dbReference>
<dbReference type="GO" id="GO:0005886">
    <property type="term" value="C:plasma membrane"/>
    <property type="evidence" value="ECO:0007669"/>
    <property type="project" value="UniProtKB-SubCell"/>
</dbReference>
<keyword evidence="7" id="KW-0249">Electron transport</keyword>
<dbReference type="GO" id="GO:0019645">
    <property type="term" value="P:anaerobic electron transport chain"/>
    <property type="evidence" value="ECO:0007669"/>
    <property type="project" value="TreeGrafter"/>
</dbReference>
<feature type="domain" description="NarG-like" evidence="15">
    <location>
        <begin position="6"/>
        <end position="224"/>
    </location>
</feature>
<dbReference type="Proteomes" id="UP000321574">
    <property type="component" value="Unassembled WGS sequence"/>
</dbReference>